<protein>
    <submittedName>
        <fullName evidence="1">Uncharacterized protein</fullName>
    </submittedName>
</protein>
<gene>
    <name evidence="1" type="ORF">AVEN_118735_1</name>
</gene>
<dbReference type="EMBL" id="BGPR01000118">
    <property type="protein sequence ID" value="GBL96185.1"/>
    <property type="molecule type" value="Genomic_DNA"/>
</dbReference>
<name>A0A4Y2BXI0_ARAVE</name>
<reference evidence="1 2" key="1">
    <citation type="journal article" date="2019" name="Sci. Rep.">
        <title>Orb-weaving spider Araneus ventricosus genome elucidates the spidroin gene catalogue.</title>
        <authorList>
            <person name="Kono N."/>
            <person name="Nakamura H."/>
            <person name="Ohtoshi R."/>
            <person name="Moran D.A.P."/>
            <person name="Shinohara A."/>
            <person name="Yoshida Y."/>
            <person name="Fujiwara M."/>
            <person name="Mori M."/>
            <person name="Tomita M."/>
            <person name="Arakawa K."/>
        </authorList>
    </citation>
    <scope>NUCLEOTIDE SEQUENCE [LARGE SCALE GENOMIC DNA]</scope>
</reference>
<keyword evidence="2" id="KW-1185">Reference proteome</keyword>
<comment type="caution">
    <text evidence="1">The sequence shown here is derived from an EMBL/GenBank/DDBJ whole genome shotgun (WGS) entry which is preliminary data.</text>
</comment>
<sequence length="104" mass="12434">MDGWRDEASCDYRRRLPTYRRQHNIPPASPTRDDVHLMMNFRLGYHKNNVMTILHRRCDTCYLFPFGASTQRLLFECAWRLVNSLLSEDENNLNEWVSDLAAYH</sequence>
<dbReference type="Proteomes" id="UP000499080">
    <property type="component" value="Unassembled WGS sequence"/>
</dbReference>
<organism evidence="1 2">
    <name type="scientific">Araneus ventricosus</name>
    <name type="common">Orbweaver spider</name>
    <name type="synonym">Epeira ventricosa</name>
    <dbReference type="NCBI Taxonomy" id="182803"/>
    <lineage>
        <taxon>Eukaryota</taxon>
        <taxon>Metazoa</taxon>
        <taxon>Ecdysozoa</taxon>
        <taxon>Arthropoda</taxon>
        <taxon>Chelicerata</taxon>
        <taxon>Arachnida</taxon>
        <taxon>Araneae</taxon>
        <taxon>Araneomorphae</taxon>
        <taxon>Entelegynae</taxon>
        <taxon>Araneoidea</taxon>
        <taxon>Araneidae</taxon>
        <taxon>Araneus</taxon>
    </lineage>
</organism>
<dbReference type="AlphaFoldDB" id="A0A4Y2BXI0"/>
<proteinExistence type="predicted"/>
<evidence type="ECO:0000313" key="1">
    <source>
        <dbReference type="EMBL" id="GBL96185.1"/>
    </source>
</evidence>
<accession>A0A4Y2BXI0</accession>
<evidence type="ECO:0000313" key="2">
    <source>
        <dbReference type="Proteomes" id="UP000499080"/>
    </source>
</evidence>